<dbReference type="AlphaFoldDB" id="E6SJ72"/>
<reference evidence="6" key="2">
    <citation type="journal article" date="2010" name="Stand. Genomic Sci.">
        <title>Complete genome sequence of Thermaerobacter marianensis type strain (7p75aT).</title>
        <authorList>
            <person name="Han C."/>
            <person name="Gu W."/>
            <person name="Zhang X."/>
            <person name="Lapidus A."/>
            <person name="Nolan M."/>
            <person name="Copeland A."/>
            <person name="Lucas S."/>
            <person name="Glavina Del Rio T."/>
            <person name="Tice H."/>
            <person name="Cheng J."/>
            <person name="Tapia R."/>
            <person name="Goodwin L."/>
            <person name="Pitluck S."/>
            <person name="Pagani I."/>
            <person name="Ivanova N."/>
            <person name="Mavromatis K."/>
            <person name="Mikhailova N."/>
            <person name="Pati A."/>
            <person name="Chen A."/>
            <person name="Palaniappan K."/>
            <person name="Land M."/>
            <person name="Hauser L."/>
            <person name="Chang Y."/>
            <person name="Jeffries C."/>
            <person name="Schneider S."/>
            <person name="Rohde M."/>
            <person name="Goker M."/>
            <person name="Pukall R."/>
            <person name="Woyke T."/>
            <person name="Bristow J."/>
            <person name="Eisen J."/>
            <person name="Markowitz V."/>
            <person name="Hugenholtz P."/>
            <person name="Kyrpides N."/>
            <person name="Klenk H."/>
            <person name="Detter J."/>
        </authorList>
    </citation>
    <scope>NUCLEOTIDE SEQUENCE [LARGE SCALE GENOMIC DNA]</scope>
    <source>
        <strain evidence="6">ATCC 700841 / DSM 12885 / JCM 10246 / 7p75a</strain>
    </source>
</reference>
<dbReference type="Proteomes" id="UP000008915">
    <property type="component" value="Chromosome"/>
</dbReference>
<dbReference type="KEGG" id="tmr:Tmar_2015"/>
<dbReference type="GO" id="GO:0016779">
    <property type="term" value="F:nucleotidyltransferase activity"/>
    <property type="evidence" value="ECO:0007669"/>
    <property type="project" value="UniProtKB-KW"/>
</dbReference>
<dbReference type="STRING" id="644966.Tmar_2015"/>
<evidence type="ECO:0000256" key="3">
    <source>
        <dbReference type="SAM" id="MobiDB-lite"/>
    </source>
</evidence>
<dbReference type="EMBL" id="CP002344">
    <property type="protein sequence ID" value="ADU52096.1"/>
    <property type="molecule type" value="Genomic_DNA"/>
</dbReference>
<dbReference type="InterPro" id="IPR004821">
    <property type="entry name" value="Cyt_trans-like"/>
</dbReference>
<name>E6SJ72_THEM7</name>
<dbReference type="eggNOG" id="COG0615">
    <property type="taxonomic scope" value="Bacteria"/>
</dbReference>
<reference evidence="5 6" key="1">
    <citation type="journal article" date="2010" name="Stand. Genomic Sci.">
        <title>Complete genome sequence of Thermaerobacter marianensis type strain (7p75a).</title>
        <authorList>
            <person name="Han C."/>
            <person name="Gu W."/>
            <person name="Zhang X."/>
            <person name="Lapidus A."/>
            <person name="Nolan M."/>
            <person name="Copeland A."/>
            <person name="Lucas S."/>
            <person name="Del Rio T.G."/>
            <person name="Tice H."/>
            <person name="Cheng J.F."/>
            <person name="Tapia R."/>
            <person name="Goodwin L."/>
            <person name="Pitluck S."/>
            <person name="Pagani I."/>
            <person name="Ivanova N."/>
            <person name="Mavromatis K."/>
            <person name="Mikhailova N."/>
            <person name="Pati A."/>
            <person name="Chen A."/>
            <person name="Palaniappan K."/>
            <person name="Land M."/>
            <person name="Hauser L."/>
            <person name="Chang Y.J."/>
            <person name="Jeffries C.D."/>
            <person name="Schneider S."/>
            <person name="Rohde M."/>
            <person name="Goker M."/>
            <person name="Pukall R."/>
            <person name="Woyke T."/>
            <person name="Bristow J."/>
            <person name="Eisen J.A."/>
            <person name="Markowitz V."/>
            <person name="Hugenholtz P."/>
            <person name="Kyrpides N.C."/>
            <person name="Klenk H.P."/>
            <person name="Detter J.C."/>
        </authorList>
    </citation>
    <scope>NUCLEOTIDE SEQUENCE [LARGE SCALE GENOMIC DNA]</scope>
    <source>
        <strain evidence="6">ATCC 700841 / DSM 12885 / JCM 10246 / 7p75a</strain>
    </source>
</reference>
<dbReference type="SUPFAM" id="SSF52374">
    <property type="entry name" value="Nucleotidylyl transferase"/>
    <property type="match status" value="1"/>
</dbReference>
<evidence type="ECO:0000313" key="6">
    <source>
        <dbReference type="Proteomes" id="UP000008915"/>
    </source>
</evidence>
<dbReference type="RefSeq" id="WP_013496396.1">
    <property type="nucleotide sequence ID" value="NC_014831.1"/>
</dbReference>
<evidence type="ECO:0000256" key="1">
    <source>
        <dbReference type="ARBA" id="ARBA00022679"/>
    </source>
</evidence>
<sequence>MRGVPRRAADKLVSLERLLGHLAALPQDAQVVLTNGCFDWLHAGHLRTLEHARSLGDVLVVGVNDDASVRRLKGPGRPVVPARQRALLVAALECVDWVVIFEGDTATGLVQAVRPQWYVKGGDYRLDRLPEVEPARRVGARVVLVPPEPGLSTTRLLARAVAGAAAGAGDPGSEDAGPAVRPSPWEA</sequence>
<evidence type="ECO:0000259" key="4">
    <source>
        <dbReference type="Pfam" id="PF01467"/>
    </source>
</evidence>
<dbReference type="InterPro" id="IPR050385">
    <property type="entry name" value="Archaeal_FAD_synthase"/>
</dbReference>
<gene>
    <name evidence="5" type="ordered locus">Tmar_2015</name>
</gene>
<accession>E6SJ72</accession>
<proteinExistence type="predicted"/>
<keyword evidence="2" id="KW-0548">Nucleotidyltransferase</keyword>
<keyword evidence="6" id="KW-1185">Reference proteome</keyword>
<feature type="domain" description="Cytidyltransferase-like" evidence="4">
    <location>
        <begin position="33"/>
        <end position="154"/>
    </location>
</feature>
<dbReference type="Pfam" id="PF01467">
    <property type="entry name" value="CTP_transf_like"/>
    <property type="match status" value="1"/>
</dbReference>
<protein>
    <submittedName>
        <fullName evidence="5">Cytidyltransferase-related domain protein</fullName>
    </submittedName>
</protein>
<evidence type="ECO:0000313" key="5">
    <source>
        <dbReference type="EMBL" id="ADU52096.1"/>
    </source>
</evidence>
<evidence type="ECO:0000256" key="2">
    <source>
        <dbReference type="ARBA" id="ARBA00022695"/>
    </source>
</evidence>
<dbReference type="NCBIfam" id="TIGR00125">
    <property type="entry name" value="cyt_tran_rel"/>
    <property type="match status" value="1"/>
</dbReference>
<organism evidence="5 6">
    <name type="scientific">Thermaerobacter marianensis (strain ATCC 700841 / DSM 12885 / JCM 10246 / 7p75a)</name>
    <dbReference type="NCBI Taxonomy" id="644966"/>
    <lineage>
        <taxon>Bacteria</taxon>
        <taxon>Bacillati</taxon>
        <taxon>Bacillota</taxon>
        <taxon>Clostridia</taxon>
        <taxon>Eubacteriales</taxon>
        <taxon>Clostridiales Family XVII. Incertae Sedis</taxon>
        <taxon>Thermaerobacter</taxon>
    </lineage>
</organism>
<dbReference type="PANTHER" id="PTHR43793:SF2">
    <property type="entry name" value="BIFUNCTIONAL PROTEIN HLDE"/>
    <property type="match status" value="1"/>
</dbReference>
<dbReference type="Gene3D" id="3.40.50.620">
    <property type="entry name" value="HUPs"/>
    <property type="match status" value="1"/>
</dbReference>
<dbReference type="InterPro" id="IPR014729">
    <property type="entry name" value="Rossmann-like_a/b/a_fold"/>
</dbReference>
<keyword evidence="1" id="KW-0808">Transferase</keyword>
<dbReference type="PANTHER" id="PTHR43793">
    <property type="entry name" value="FAD SYNTHASE"/>
    <property type="match status" value="1"/>
</dbReference>
<dbReference type="HOGENOM" id="CLU_034585_2_0_9"/>
<feature type="region of interest" description="Disordered" evidence="3">
    <location>
        <begin position="163"/>
        <end position="187"/>
    </location>
</feature>